<dbReference type="RefSeq" id="WP_115595440.1">
    <property type="nucleotide sequence ID" value="NZ_UFTA01000002.1"/>
</dbReference>
<protein>
    <submittedName>
        <fullName evidence="2">Uncharacterized protein</fullName>
    </submittedName>
</protein>
<accession>A0A380WUW1</accession>
<dbReference type="EMBL" id="UFTA01000002">
    <property type="protein sequence ID" value="SUU92755.1"/>
    <property type="molecule type" value="Genomic_DNA"/>
</dbReference>
<dbReference type="Proteomes" id="UP000255124">
    <property type="component" value="Unassembled WGS sequence"/>
</dbReference>
<evidence type="ECO:0000256" key="1">
    <source>
        <dbReference type="SAM" id="Coils"/>
    </source>
</evidence>
<evidence type="ECO:0000313" key="3">
    <source>
        <dbReference type="Proteomes" id="UP000255124"/>
    </source>
</evidence>
<organism evidence="2 3">
    <name type="scientific">Anaerococcus octavius</name>
    <dbReference type="NCBI Taxonomy" id="54007"/>
    <lineage>
        <taxon>Bacteria</taxon>
        <taxon>Bacillati</taxon>
        <taxon>Bacillota</taxon>
        <taxon>Tissierellia</taxon>
        <taxon>Tissierellales</taxon>
        <taxon>Peptoniphilaceae</taxon>
        <taxon>Anaerococcus</taxon>
    </lineage>
</organism>
<name>A0A380WUW1_9FIRM</name>
<feature type="coiled-coil region" evidence="1">
    <location>
        <begin position="2"/>
        <end position="81"/>
    </location>
</feature>
<dbReference type="AlphaFoldDB" id="A0A380WUW1"/>
<gene>
    <name evidence="2" type="ORF">NCTC9810_01092</name>
</gene>
<proteinExistence type="predicted"/>
<sequence>MNKKLIKNIEKQKKLVKKKEDIELELQILEEEQEELENMEVIKEFRSKKISLDEFLYIVRKNKEEERREKSISQINEGEEK</sequence>
<reference evidence="2 3" key="1">
    <citation type="submission" date="2018-06" db="EMBL/GenBank/DDBJ databases">
        <authorList>
            <consortium name="Pathogen Informatics"/>
            <person name="Doyle S."/>
        </authorList>
    </citation>
    <scope>NUCLEOTIDE SEQUENCE [LARGE SCALE GENOMIC DNA]</scope>
    <source>
        <strain evidence="2 3">NCTC9810</strain>
    </source>
</reference>
<evidence type="ECO:0000313" key="2">
    <source>
        <dbReference type="EMBL" id="SUU92755.1"/>
    </source>
</evidence>
<keyword evidence="1" id="KW-0175">Coiled coil</keyword>